<evidence type="ECO:0008006" key="3">
    <source>
        <dbReference type="Google" id="ProtNLM"/>
    </source>
</evidence>
<feature type="region of interest" description="Disordered" evidence="1">
    <location>
        <begin position="156"/>
        <end position="202"/>
    </location>
</feature>
<dbReference type="Pfam" id="PF07141">
    <property type="entry name" value="Phage_term_sma"/>
    <property type="match status" value="1"/>
</dbReference>
<reference evidence="2" key="1">
    <citation type="submission" date="2016-04" db="EMBL/GenBank/DDBJ databases">
        <authorList>
            <person name="Evans L.H."/>
            <person name="Alamgir A."/>
            <person name="Owens N."/>
            <person name="Weber N.D."/>
            <person name="Virtaneva K."/>
            <person name="Barbian K."/>
            <person name="Babar A."/>
            <person name="Rosenke K."/>
        </authorList>
    </citation>
    <scope>NUCLEOTIDE SEQUENCE</scope>
    <source>
        <strain evidence="2">86-2</strain>
    </source>
</reference>
<evidence type="ECO:0000313" key="2">
    <source>
        <dbReference type="EMBL" id="SBV92135.1"/>
    </source>
</evidence>
<proteinExistence type="predicted"/>
<evidence type="ECO:0000256" key="1">
    <source>
        <dbReference type="SAM" id="MobiDB-lite"/>
    </source>
</evidence>
<protein>
    <recommendedName>
        <fullName evidence="3">Homeodomain phBC6A51-type domain-containing protein</fullName>
    </recommendedName>
</protein>
<gene>
    <name evidence="2" type="ORF">KL86DYS2_10311</name>
</gene>
<dbReference type="RefSeq" id="WP_296946428.1">
    <property type="nucleotide sequence ID" value="NZ_LT599021.1"/>
</dbReference>
<accession>A0A212IYW1</accession>
<organism evidence="2">
    <name type="scientific">uncultured Dysgonomonas sp</name>
    <dbReference type="NCBI Taxonomy" id="206096"/>
    <lineage>
        <taxon>Bacteria</taxon>
        <taxon>Pseudomonadati</taxon>
        <taxon>Bacteroidota</taxon>
        <taxon>Bacteroidia</taxon>
        <taxon>Bacteroidales</taxon>
        <taxon>Dysgonomonadaceae</taxon>
        <taxon>Dysgonomonas</taxon>
        <taxon>environmental samples</taxon>
    </lineage>
</organism>
<dbReference type="Gene3D" id="1.10.10.60">
    <property type="entry name" value="Homeodomain-like"/>
    <property type="match status" value="1"/>
</dbReference>
<dbReference type="InterPro" id="IPR010789">
    <property type="entry name" value="Terminase_ssu_Skunalikevirus"/>
</dbReference>
<sequence length="225" mass="25840">MAKYTEKLVEKIVTLIEADTYSISEICSILKISRKSFYEWKDTKPEFREAIEKAIDRRDDKLLMLARKSLKRKLEGYTLTETKTIYVPDKNNPDELVLKSQIVKQKEYAPDTHAIKLTLSRHDSKANKEDENSQSALTIIVRDPKTAENLNLLRENLRKGSTPKKDKDLHPQKDGISSKPQDIADCSTVENDETSNENTEVELKPKFVKIERSGEVLPPGYLYRG</sequence>
<feature type="compositionally biased region" description="Basic and acidic residues" evidence="1">
    <location>
        <begin position="156"/>
        <end position="173"/>
    </location>
</feature>
<dbReference type="AlphaFoldDB" id="A0A212IYW1"/>
<name>A0A212IYW1_9BACT</name>
<dbReference type="EMBL" id="FLUL01000001">
    <property type="protein sequence ID" value="SBV92135.1"/>
    <property type="molecule type" value="Genomic_DNA"/>
</dbReference>